<evidence type="ECO:0000313" key="1">
    <source>
        <dbReference type="EMBL" id="KAK7606388.1"/>
    </source>
</evidence>
<reference evidence="1 2" key="1">
    <citation type="submission" date="2024-04" db="EMBL/GenBank/DDBJ databases">
        <title>Phyllosticta paracitricarpa is synonymous to the EU quarantine fungus P. citricarpa based on phylogenomic analyses.</title>
        <authorList>
            <consortium name="Lawrence Berkeley National Laboratory"/>
            <person name="Van ingen-buijs V.A."/>
            <person name="Van westerhoven A.C."/>
            <person name="Haridas S."/>
            <person name="Skiadas P."/>
            <person name="Martin F."/>
            <person name="Groenewald J.Z."/>
            <person name="Crous P.W."/>
            <person name="Seidl M.F."/>
        </authorList>
    </citation>
    <scope>NUCLEOTIDE SEQUENCE [LARGE SCALE GENOMIC DNA]</scope>
    <source>
        <strain evidence="1 2">CBS 141358</strain>
    </source>
</reference>
<evidence type="ECO:0000313" key="2">
    <source>
        <dbReference type="Proteomes" id="UP001367316"/>
    </source>
</evidence>
<protein>
    <submittedName>
        <fullName evidence="1">Uncharacterized protein</fullName>
    </submittedName>
</protein>
<accession>A0ABR1MVB1</accession>
<organism evidence="1 2">
    <name type="scientific">Phyllosticta paracitricarpa</name>
    <dbReference type="NCBI Taxonomy" id="2016321"/>
    <lineage>
        <taxon>Eukaryota</taxon>
        <taxon>Fungi</taxon>
        <taxon>Dikarya</taxon>
        <taxon>Ascomycota</taxon>
        <taxon>Pezizomycotina</taxon>
        <taxon>Dothideomycetes</taxon>
        <taxon>Dothideomycetes incertae sedis</taxon>
        <taxon>Botryosphaeriales</taxon>
        <taxon>Phyllostictaceae</taxon>
        <taxon>Phyllosticta</taxon>
    </lineage>
</organism>
<name>A0ABR1MVB1_9PEZI</name>
<dbReference type="Proteomes" id="UP001367316">
    <property type="component" value="Unassembled WGS sequence"/>
</dbReference>
<proteinExistence type="predicted"/>
<comment type="caution">
    <text evidence="1">The sequence shown here is derived from an EMBL/GenBank/DDBJ whole genome shotgun (WGS) entry which is preliminary data.</text>
</comment>
<keyword evidence="2" id="KW-1185">Reference proteome</keyword>
<sequence>MPDDTFDFKVYTNNVHVQDENGEITTPDRVQTRSPCALNRGVCPHHRDQDHPTAPLPAPSKHWTTKLKRKAKGALSGWNARPPKPNKDLVIICKDFRCPVVKRSHRLTVLIGLARPACCLLIEVQVKWLANRQAEILEYLAKIYEFVRHQRGTVAIEFKLKLYLEGGERTIDGHSWIRDALAPDLGMLSKEVRHVDISAHVEQQVPPRIKIWRFKGLR</sequence>
<gene>
    <name evidence="1" type="ORF">JOL62DRAFT_560204</name>
</gene>
<dbReference type="EMBL" id="JBBPBF010000049">
    <property type="protein sequence ID" value="KAK7606388.1"/>
    <property type="molecule type" value="Genomic_DNA"/>
</dbReference>